<reference evidence="7" key="2">
    <citation type="submission" date="2021-01" db="UniProtKB">
        <authorList>
            <consortium name="EnsemblMetazoa"/>
        </authorList>
    </citation>
    <scope>IDENTIFICATION</scope>
</reference>
<keyword evidence="3" id="KW-0479">Metal-binding</keyword>
<dbReference type="KEGG" id="spu:592578"/>
<name>A0A7M7STF1_STRPU</name>
<dbReference type="InParanoid" id="A0A7M7STF1"/>
<dbReference type="PANTHER" id="PTHR12682:SF11">
    <property type="entry name" value="PROTEIN ARCHEASE"/>
    <property type="match status" value="1"/>
</dbReference>
<feature type="compositionally biased region" description="Basic and acidic residues" evidence="5">
    <location>
        <begin position="26"/>
        <end position="42"/>
    </location>
</feature>
<dbReference type="InterPro" id="IPR036820">
    <property type="entry name" value="Archease_dom_sf"/>
</dbReference>
<dbReference type="GO" id="GO:0072669">
    <property type="term" value="C:tRNA-splicing ligase complex"/>
    <property type="evidence" value="ECO:0000318"/>
    <property type="project" value="GO_Central"/>
</dbReference>
<accession>A0A7M7STF1</accession>
<evidence type="ECO:0000259" key="6">
    <source>
        <dbReference type="Pfam" id="PF01951"/>
    </source>
</evidence>
<dbReference type="FunFam" id="3.55.10.10:FF:000001">
    <property type="entry name" value="protein archease isoform X1"/>
    <property type="match status" value="1"/>
</dbReference>
<evidence type="ECO:0000313" key="7">
    <source>
        <dbReference type="EnsemblMetazoa" id="XP_030830132"/>
    </source>
</evidence>
<proteinExistence type="inferred from homology"/>
<comment type="similarity">
    <text evidence="1">Belongs to the archease family.</text>
</comment>
<dbReference type="FunCoup" id="A0A7M7STF1">
    <property type="interactions" value="95"/>
</dbReference>
<dbReference type="GeneID" id="592578"/>
<reference evidence="8" key="1">
    <citation type="submission" date="2015-02" db="EMBL/GenBank/DDBJ databases">
        <title>Genome sequencing for Strongylocentrotus purpuratus.</title>
        <authorList>
            <person name="Murali S."/>
            <person name="Liu Y."/>
            <person name="Vee V."/>
            <person name="English A."/>
            <person name="Wang M."/>
            <person name="Skinner E."/>
            <person name="Han Y."/>
            <person name="Muzny D.M."/>
            <person name="Worley K.C."/>
            <person name="Gibbs R.A."/>
        </authorList>
    </citation>
    <scope>NUCLEOTIDE SEQUENCE</scope>
</reference>
<keyword evidence="8" id="KW-1185">Reference proteome</keyword>
<sequence length="232" mass="25986">MAEENKVVVEAVIEHSVSDENVVTASKKEVENGDMETGKEHAEATAACTGAKDGDAATAGDGSGDYTEEQLHVYAGHEKGNYPLYEDNEPADGDNYEYLDHPADVQLHSWGPTLKDSFEAVVQAMFNYMTDIQHVEKTITRDVPAEGSDMESLLYNFLDEWLFVFSSDPFFIPREVKITEFDMEKFTIKSTGYGEYFDLVKHPQGTEVKAITYSNMQIHKGDTNDIYVIIDI</sequence>
<evidence type="ECO:0000256" key="2">
    <source>
        <dbReference type="ARBA" id="ARBA00022694"/>
    </source>
</evidence>
<dbReference type="PANTHER" id="PTHR12682">
    <property type="entry name" value="ARCHEASE"/>
    <property type="match status" value="1"/>
</dbReference>
<keyword evidence="2" id="KW-0819">tRNA processing</keyword>
<dbReference type="OrthoDB" id="2190767at2759"/>
<evidence type="ECO:0000256" key="3">
    <source>
        <dbReference type="ARBA" id="ARBA00022723"/>
    </source>
</evidence>
<evidence type="ECO:0000256" key="1">
    <source>
        <dbReference type="ARBA" id="ARBA00007963"/>
    </source>
</evidence>
<dbReference type="SUPFAM" id="SSF69819">
    <property type="entry name" value="MTH1598-like"/>
    <property type="match status" value="1"/>
</dbReference>
<dbReference type="Gene3D" id="3.55.10.10">
    <property type="entry name" value="Archease domain"/>
    <property type="match status" value="1"/>
</dbReference>
<evidence type="ECO:0000256" key="4">
    <source>
        <dbReference type="ARBA" id="ARBA00022837"/>
    </source>
</evidence>
<dbReference type="AlphaFoldDB" id="A0A7M7STF1"/>
<dbReference type="EnsemblMetazoa" id="XM_030974272">
    <property type="protein sequence ID" value="XP_030830132"/>
    <property type="gene ID" value="LOC592578"/>
</dbReference>
<dbReference type="Proteomes" id="UP000007110">
    <property type="component" value="Unassembled WGS sequence"/>
</dbReference>
<dbReference type="Pfam" id="PF01951">
    <property type="entry name" value="Archease"/>
    <property type="match status" value="1"/>
</dbReference>
<dbReference type="InterPro" id="IPR023572">
    <property type="entry name" value="Archease_dom"/>
</dbReference>
<dbReference type="GO" id="GO:0006388">
    <property type="term" value="P:tRNA splicing, via endonucleolytic cleavage and ligation"/>
    <property type="evidence" value="ECO:0000318"/>
    <property type="project" value="GO_Central"/>
</dbReference>
<dbReference type="GO" id="GO:0046872">
    <property type="term" value="F:metal ion binding"/>
    <property type="evidence" value="ECO:0007669"/>
    <property type="project" value="UniProtKB-KW"/>
</dbReference>
<evidence type="ECO:0000313" key="8">
    <source>
        <dbReference type="Proteomes" id="UP000007110"/>
    </source>
</evidence>
<feature type="region of interest" description="Disordered" evidence="5">
    <location>
        <begin position="23"/>
        <end position="42"/>
    </location>
</feature>
<dbReference type="InterPro" id="IPR002804">
    <property type="entry name" value="Archease"/>
</dbReference>
<dbReference type="CTD" id="339487"/>
<organism evidence="7 8">
    <name type="scientific">Strongylocentrotus purpuratus</name>
    <name type="common">Purple sea urchin</name>
    <dbReference type="NCBI Taxonomy" id="7668"/>
    <lineage>
        <taxon>Eukaryota</taxon>
        <taxon>Metazoa</taxon>
        <taxon>Echinodermata</taxon>
        <taxon>Eleutherozoa</taxon>
        <taxon>Echinozoa</taxon>
        <taxon>Echinoidea</taxon>
        <taxon>Euechinoidea</taxon>
        <taxon>Echinacea</taxon>
        <taxon>Camarodonta</taxon>
        <taxon>Echinidea</taxon>
        <taxon>Strongylocentrotidae</taxon>
        <taxon>Strongylocentrotus</taxon>
    </lineage>
</organism>
<protein>
    <recommendedName>
        <fullName evidence="6">Archease domain-containing protein</fullName>
    </recommendedName>
</protein>
<feature type="domain" description="Archease" evidence="6">
    <location>
        <begin position="96"/>
        <end position="232"/>
    </location>
</feature>
<evidence type="ECO:0000256" key="5">
    <source>
        <dbReference type="SAM" id="MobiDB-lite"/>
    </source>
</evidence>
<keyword evidence="4" id="KW-0106">Calcium</keyword>
<dbReference type="RefSeq" id="XP_030830132.1">
    <property type="nucleotide sequence ID" value="XM_030974272.1"/>
</dbReference>